<sequence length="138" mass="16189">MSKKNPKTADFHIRMTPEERAHIDEIAEKCGLTRSDLIRLLAQLPASEIHWSNVRLVVVDAKEISRIHKEMRRFGTNLNQATHALNSISYYLRHGKLRYEYLDIALPEIREKLDAVNARQEKLCEEMSRLETAMFARW</sequence>
<evidence type="ECO:0008006" key="3">
    <source>
        <dbReference type="Google" id="ProtNLM"/>
    </source>
</evidence>
<protein>
    <recommendedName>
        <fullName evidence="3">Plasmid mobilization relaxosome protein MobC</fullName>
    </recommendedName>
</protein>
<dbReference type="OrthoDB" id="3191612at2"/>
<evidence type="ECO:0000313" key="2">
    <source>
        <dbReference type="Proteomes" id="UP000254000"/>
    </source>
</evidence>
<gene>
    <name evidence="1" type="ORF">C1877_01355</name>
</gene>
<dbReference type="Proteomes" id="UP000254000">
    <property type="component" value="Unassembled WGS sequence"/>
</dbReference>
<dbReference type="AlphaFoldDB" id="A0A369M870"/>
<dbReference type="EMBL" id="PPTS01000001">
    <property type="protein sequence ID" value="RDB67117.1"/>
    <property type="molecule type" value="Genomic_DNA"/>
</dbReference>
<name>A0A369M870_9ACTN</name>
<reference evidence="1 2" key="1">
    <citation type="journal article" date="2018" name="Elife">
        <title>Discovery and characterization of a prevalent human gut bacterial enzyme sufficient for the inactivation of a family of plant toxins.</title>
        <authorList>
            <person name="Koppel N."/>
            <person name="Bisanz J.E."/>
            <person name="Pandelia M.E."/>
            <person name="Turnbaugh P.J."/>
            <person name="Balskus E.P."/>
        </authorList>
    </citation>
    <scope>NUCLEOTIDE SEQUENCE [LARGE SCALE GENOMIC DNA]</scope>
    <source>
        <strain evidence="1 2">3C</strain>
    </source>
</reference>
<dbReference type="InterPro" id="IPR053842">
    <property type="entry name" value="NikA-like"/>
</dbReference>
<keyword evidence="2" id="KW-1185">Reference proteome</keyword>
<dbReference type="Pfam" id="PF21983">
    <property type="entry name" value="NikA-like"/>
    <property type="match status" value="1"/>
</dbReference>
<accession>A0A369M870</accession>
<dbReference type="GeneID" id="78358361"/>
<evidence type="ECO:0000313" key="1">
    <source>
        <dbReference type="EMBL" id="RDB67117.1"/>
    </source>
</evidence>
<comment type="caution">
    <text evidence="1">The sequence shown here is derived from an EMBL/GenBank/DDBJ whole genome shotgun (WGS) entry which is preliminary data.</text>
</comment>
<dbReference type="RefSeq" id="WP_114568151.1">
    <property type="nucleotide sequence ID" value="NZ_CABMMS010000001.1"/>
</dbReference>
<organism evidence="1 2">
    <name type="scientific">Gordonibacter pamelaeae</name>
    <dbReference type="NCBI Taxonomy" id="471189"/>
    <lineage>
        <taxon>Bacteria</taxon>
        <taxon>Bacillati</taxon>
        <taxon>Actinomycetota</taxon>
        <taxon>Coriobacteriia</taxon>
        <taxon>Eggerthellales</taxon>
        <taxon>Eggerthellaceae</taxon>
        <taxon>Gordonibacter</taxon>
    </lineage>
</organism>
<proteinExistence type="predicted"/>